<keyword evidence="3" id="KW-1185">Reference proteome</keyword>
<feature type="transmembrane region" description="Helical" evidence="1">
    <location>
        <begin position="100"/>
        <end position="118"/>
    </location>
</feature>
<dbReference type="EMBL" id="KN839853">
    <property type="protein sequence ID" value="KIJ62799.1"/>
    <property type="molecule type" value="Genomic_DNA"/>
</dbReference>
<dbReference type="OrthoDB" id="2688201at2759"/>
<name>A0A0C9VAW8_9AGAM</name>
<proteinExistence type="predicted"/>
<organism evidence="2 3">
    <name type="scientific">Hydnomerulius pinastri MD-312</name>
    <dbReference type="NCBI Taxonomy" id="994086"/>
    <lineage>
        <taxon>Eukaryota</taxon>
        <taxon>Fungi</taxon>
        <taxon>Dikarya</taxon>
        <taxon>Basidiomycota</taxon>
        <taxon>Agaricomycotina</taxon>
        <taxon>Agaricomycetes</taxon>
        <taxon>Agaricomycetidae</taxon>
        <taxon>Boletales</taxon>
        <taxon>Boletales incertae sedis</taxon>
        <taxon>Leucogyrophana</taxon>
    </lineage>
</organism>
<evidence type="ECO:0000313" key="3">
    <source>
        <dbReference type="Proteomes" id="UP000053820"/>
    </source>
</evidence>
<dbReference type="HOGENOM" id="CLU_1661341_0_0_1"/>
<gene>
    <name evidence="2" type="ORF">HYDPIDRAFT_29948</name>
</gene>
<protein>
    <submittedName>
        <fullName evidence="2">Unplaced genomic scaffold scaffold_19, whole genome shotgun sequence</fullName>
    </submittedName>
</protein>
<feature type="transmembrane region" description="Helical" evidence="1">
    <location>
        <begin position="26"/>
        <end position="54"/>
    </location>
</feature>
<reference evidence="2 3" key="1">
    <citation type="submission" date="2014-04" db="EMBL/GenBank/DDBJ databases">
        <title>Evolutionary Origins and Diversification of the Mycorrhizal Mutualists.</title>
        <authorList>
            <consortium name="DOE Joint Genome Institute"/>
            <consortium name="Mycorrhizal Genomics Consortium"/>
            <person name="Kohler A."/>
            <person name="Kuo A."/>
            <person name="Nagy L.G."/>
            <person name="Floudas D."/>
            <person name="Copeland A."/>
            <person name="Barry K.W."/>
            <person name="Cichocki N."/>
            <person name="Veneault-Fourrey C."/>
            <person name="LaButti K."/>
            <person name="Lindquist E.A."/>
            <person name="Lipzen A."/>
            <person name="Lundell T."/>
            <person name="Morin E."/>
            <person name="Murat C."/>
            <person name="Riley R."/>
            <person name="Ohm R."/>
            <person name="Sun H."/>
            <person name="Tunlid A."/>
            <person name="Henrissat B."/>
            <person name="Grigoriev I.V."/>
            <person name="Hibbett D.S."/>
            <person name="Martin F."/>
        </authorList>
    </citation>
    <scope>NUCLEOTIDE SEQUENCE [LARGE SCALE GENOMIC DNA]</scope>
    <source>
        <strain evidence="2 3">MD-312</strain>
    </source>
</reference>
<feature type="transmembrane region" description="Helical" evidence="1">
    <location>
        <begin position="75"/>
        <end position="94"/>
    </location>
</feature>
<dbReference type="Proteomes" id="UP000053820">
    <property type="component" value="Unassembled WGS sequence"/>
</dbReference>
<evidence type="ECO:0000313" key="2">
    <source>
        <dbReference type="EMBL" id="KIJ62799.1"/>
    </source>
</evidence>
<dbReference type="AlphaFoldDB" id="A0A0C9VAW8"/>
<keyword evidence="1" id="KW-0472">Membrane</keyword>
<keyword evidence="1" id="KW-1133">Transmembrane helix</keyword>
<accession>A0A0C9VAW8</accession>
<sequence length="155" mass="16475">MSAECEPLSLELAKEQEEYRKISLNLLMAFLAIHAVSASNTLGALTLALLIFTISLHVATSTGFLQTSPSALSRFLNAIPLLGICAMATIELVLALRSPAIAAAVLLVCMLPPLIAGIQRARWYANEMSTQLPVRIPEVVLVPAASDVAAVITHN</sequence>
<keyword evidence="1" id="KW-0812">Transmembrane</keyword>
<evidence type="ECO:0000256" key="1">
    <source>
        <dbReference type="SAM" id="Phobius"/>
    </source>
</evidence>